<organism evidence="2 3">
    <name type="scientific">Proteus appendicitidis</name>
    <dbReference type="NCBI Taxonomy" id="3034648"/>
    <lineage>
        <taxon>Bacteria</taxon>
        <taxon>Pseudomonadati</taxon>
        <taxon>Pseudomonadota</taxon>
        <taxon>Gammaproteobacteria</taxon>
        <taxon>Enterobacterales</taxon>
        <taxon>Morganellaceae</taxon>
        <taxon>Proteus</taxon>
    </lineage>
</organism>
<keyword evidence="1" id="KW-1133">Transmembrane helix</keyword>
<feature type="transmembrane region" description="Helical" evidence="1">
    <location>
        <begin position="33"/>
        <end position="51"/>
    </location>
</feature>
<evidence type="ECO:0000256" key="1">
    <source>
        <dbReference type="SAM" id="Phobius"/>
    </source>
</evidence>
<keyword evidence="1" id="KW-0812">Transmembrane</keyword>
<accession>A0ABY8YC49</accession>
<evidence type="ECO:0000313" key="2">
    <source>
        <dbReference type="EMBL" id="WIV89788.1"/>
    </source>
</evidence>
<gene>
    <name evidence="2" type="ORF">QQS39_07215</name>
</gene>
<name>A0ABY8YC49_9GAMM</name>
<sequence>MSNSTEQITNTLSVIIKELPKILVSTSFSWETVISSFFAALIPSFIAWYALKNNYRLAEYQNTLKAKDEWVMEFRNTLAGFVTDSTILIANIELNCELRRGSCIGSIKRSYESERDVEFGVQKLLLLLSKHDEYEAKFSTFVINVNNLIQELKKYARLDADLVDCLDRLLVKQLRIELRNIMIESREVIIAKYKRD</sequence>
<keyword evidence="1" id="KW-0472">Membrane</keyword>
<keyword evidence="3" id="KW-1185">Reference proteome</keyword>
<proteinExistence type="predicted"/>
<evidence type="ECO:0000313" key="3">
    <source>
        <dbReference type="Proteomes" id="UP001226651"/>
    </source>
</evidence>
<dbReference type="RefSeq" id="WP_109400951.1">
    <property type="nucleotide sequence ID" value="NZ_CP127389.1"/>
</dbReference>
<dbReference type="EMBL" id="CP127389">
    <property type="protein sequence ID" value="WIV89788.1"/>
    <property type="molecule type" value="Genomic_DNA"/>
</dbReference>
<evidence type="ECO:0008006" key="4">
    <source>
        <dbReference type="Google" id="ProtNLM"/>
    </source>
</evidence>
<dbReference type="Proteomes" id="UP001226651">
    <property type="component" value="Chromosome"/>
</dbReference>
<protein>
    <recommendedName>
        <fullName evidence="4">Phage protein</fullName>
    </recommendedName>
</protein>
<reference evidence="2 3" key="1">
    <citation type="submission" date="2023-06" db="EMBL/GenBank/DDBJ databases">
        <title>Proteus appendicitidis sp. nov., isolated from the appendiceal pus of an appendicitis patient in Yongzhou, China.</title>
        <authorList>
            <person name="Cai X."/>
        </authorList>
    </citation>
    <scope>NUCLEOTIDE SEQUENCE [LARGE SCALE GENOMIC DNA]</scope>
    <source>
        <strain evidence="2 3">HZ0627</strain>
    </source>
</reference>